<dbReference type="InterPro" id="IPR050322">
    <property type="entry name" value="Fe-S_cluster_asmbl/transfer"/>
</dbReference>
<dbReference type="NCBIfam" id="TIGR00049">
    <property type="entry name" value="iron-sulfur cluster assembly accessory protein"/>
    <property type="match status" value="1"/>
</dbReference>
<dbReference type="PANTHER" id="PTHR10072">
    <property type="entry name" value="IRON-SULFUR CLUSTER ASSEMBLY PROTEIN"/>
    <property type="match status" value="1"/>
</dbReference>
<evidence type="ECO:0000313" key="3">
    <source>
        <dbReference type="EMBL" id="MFC3907868.1"/>
    </source>
</evidence>
<dbReference type="Gene3D" id="2.60.300.12">
    <property type="entry name" value="HesB-like domain"/>
    <property type="match status" value="1"/>
</dbReference>
<evidence type="ECO:0000259" key="2">
    <source>
        <dbReference type="Pfam" id="PF01521"/>
    </source>
</evidence>
<dbReference type="RefSeq" id="WP_382340609.1">
    <property type="nucleotide sequence ID" value="NZ_JBHSAB010000001.1"/>
</dbReference>
<reference evidence="4" key="1">
    <citation type="journal article" date="2019" name="Int. J. Syst. Evol. Microbiol.">
        <title>The Global Catalogue of Microorganisms (GCM) 10K type strain sequencing project: providing services to taxonomists for standard genome sequencing and annotation.</title>
        <authorList>
            <consortium name="The Broad Institute Genomics Platform"/>
            <consortium name="The Broad Institute Genome Sequencing Center for Infectious Disease"/>
            <person name="Wu L."/>
            <person name="Ma J."/>
        </authorList>
    </citation>
    <scope>NUCLEOTIDE SEQUENCE [LARGE SCALE GENOMIC DNA]</scope>
    <source>
        <strain evidence="4">CCUG 59858</strain>
    </source>
</reference>
<evidence type="ECO:0000256" key="1">
    <source>
        <dbReference type="ARBA" id="ARBA00006718"/>
    </source>
</evidence>
<dbReference type="InterPro" id="IPR016092">
    <property type="entry name" value="ATAP"/>
</dbReference>
<gene>
    <name evidence="3" type="ORF">ACFORL_02075</name>
</gene>
<dbReference type="PANTHER" id="PTHR10072:SF47">
    <property type="entry name" value="PROTEIN SUFA"/>
    <property type="match status" value="1"/>
</dbReference>
<comment type="similarity">
    <text evidence="1">Belongs to the HesB/IscA family.</text>
</comment>
<dbReference type="InterPro" id="IPR035903">
    <property type="entry name" value="HesB-like_dom_sf"/>
</dbReference>
<sequence length="120" mass="13451">MTEVVQHEASKLTGLTLSESAKAHILNYLNQQQQCSGVRFSVKKTGCSGLSYVIDYVHAAEETDIVLPLSQEYKIYIDKKSYPFIKGMTVDYIRQGLNQKFVYTNPNEKGQCGCGESFTV</sequence>
<proteinExistence type="inferred from homology"/>
<organism evidence="3 4">
    <name type="scientific">Legionella dresdenensis</name>
    <dbReference type="NCBI Taxonomy" id="450200"/>
    <lineage>
        <taxon>Bacteria</taxon>
        <taxon>Pseudomonadati</taxon>
        <taxon>Pseudomonadota</taxon>
        <taxon>Gammaproteobacteria</taxon>
        <taxon>Legionellales</taxon>
        <taxon>Legionellaceae</taxon>
        <taxon>Legionella</taxon>
    </lineage>
</organism>
<dbReference type="InterPro" id="IPR000361">
    <property type="entry name" value="ATAP_core_dom"/>
</dbReference>
<dbReference type="Pfam" id="PF01521">
    <property type="entry name" value="Fe-S_biosyn"/>
    <property type="match status" value="1"/>
</dbReference>
<dbReference type="Proteomes" id="UP001595758">
    <property type="component" value="Unassembled WGS sequence"/>
</dbReference>
<name>A0ABV8CC30_9GAMM</name>
<comment type="caution">
    <text evidence="3">The sequence shown here is derived from an EMBL/GenBank/DDBJ whole genome shotgun (WGS) entry which is preliminary data.</text>
</comment>
<accession>A0ABV8CC30</accession>
<keyword evidence="4" id="KW-1185">Reference proteome</keyword>
<evidence type="ECO:0000313" key="4">
    <source>
        <dbReference type="Proteomes" id="UP001595758"/>
    </source>
</evidence>
<dbReference type="SUPFAM" id="SSF89360">
    <property type="entry name" value="HesB-like domain"/>
    <property type="match status" value="1"/>
</dbReference>
<dbReference type="EMBL" id="JBHSAB010000001">
    <property type="protein sequence ID" value="MFC3907868.1"/>
    <property type="molecule type" value="Genomic_DNA"/>
</dbReference>
<dbReference type="PROSITE" id="PS01152">
    <property type="entry name" value="HESB"/>
    <property type="match status" value="1"/>
</dbReference>
<dbReference type="InterPro" id="IPR017870">
    <property type="entry name" value="FeS_cluster_insertion_CS"/>
</dbReference>
<protein>
    <submittedName>
        <fullName evidence="3">HesB/IscA family protein</fullName>
    </submittedName>
</protein>
<feature type="domain" description="Core" evidence="2">
    <location>
        <begin position="15"/>
        <end position="116"/>
    </location>
</feature>